<accession>A0A934RAK3</accession>
<reference evidence="1" key="1">
    <citation type="submission" date="2021-01" db="EMBL/GenBank/DDBJ databases">
        <title>Modified the classification status of verrucomicrobia.</title>
        <authorList>
            <person name="Feng X."/>
        </authorList>
    </citation>
    <scope>NUCLEOTIDE SEQUENCE</scope>
    <source>
        <strain evidence="1">JCM 18052</strain>
    </source>
</reference>
<protein>
    <submittedName>
        <fullName evidence="1">Uncharacterized protein</fullName>
    </submittedName>
</protein>
<name>A0A934RAK3_9BACT</name>
<dbReference type="Proteomes" id="UP000600139">
    <property type="component" value="Unassembled WGS sequence"/>
</dbReference>
<sequence>MNHRFLSLAVASHLAVIAAGLWFGRPSGGEATRPPDEPQAVSIKRPVRPRAAVSTPPEAFQSTGAWSTREFAGAWKALGRAPLTKPERTAIRRNMLQNWAARDLASALEAALGRQWNDEPGEDALRETLFEAFYGPFITHPQEVWDLVASGRFGIDTGLLRHFWIETAGDKDPLFLAARIGDLPAESRQEALNACSADINDDGVREAALKILSKLPKGVLTEKQLEAFAEK</sequence>
<dbReference type="RefSeq" id="WP_200352999.1">
    <property type="nucleotide sequence ID" value="NZ_BAABHZ010000002.1"/>
</dbReference>
<dbReference type="AlphaFoldDB" id="A0A934RAK3"/>
<evidence type="ECO:0000313" key="1">
    <source>
        <dbReference type="EMBL" id="MBK1818044.1"/>
    </source>
</evidence>
<keyword evidence="2" id="KW-1185">Reference proteome</keyword>
<dbReference type="EMBL" id="JAENIK010000013">
    <property type="protein sequence ID" value="MBK1818044.1"/>
    <property type="molecule type" value="Genomic_DNA"/>
</dbReference>
<evidence type="ECO:0000313" key="2">
    <source>
        <dbReference type="Proteomes" id="UP000600139"/>
    </source>
</evidence>
<comment type="caution">
    <text evidence="1">The sequence shown here is derived from an EMBL/GenBank/DDBJ whole genome shotgun (WGS) entry which is preliminary data.</text>
</comment>
<gene>
    <name evidence="1" type="ORF">JIN84_20645</name>
</gene>
<organism evidence="1 2">
    <name type="scientific">Luteolibacter yonseiensis</name>
    <dbReference type="NCBI Taxonomy" id="1144680"/>
    <lineage>
        <taxon>Bacteria</taxon>
        <taxon>Pseudomonadati</taxon>
        <taxon>Verrucomicrobiota</taxon>
        <taxon>Verrucomicrobiia</taxon>
        <taxon>Verrucomicrobiales</taxon>
        <taxon>Verrucomicrobiaceae</taxon>
        <taxon>Luteolibacter</taxon>
    </lineage>
</organism>
<proteinExistence type="predicted"/>